<evidence type="ECO:0000259" key="1">
    <source>
        <dbReference type="Pfam" id="PF00561"/>
    </source>
</evidence>
<dbReference type="InterPro" id="IPR029058">
    <property type="entry name" value="AB_hydrolase_fold"/>
</dbReference>
<dbReference type="GO" id="GO:0047372">
    <property type="term" value="F:monoacylglycerol lipase activity"/>
    <property type="evidence" value="ECO:0007669"/>
    <property type="project" value="TreeGrafter"/>
</dbReference>
<dbReference type="Proteomes" id="UP000190961">
    <property type="component" value="Unassembled WGS sequence"/>
</dbReference>
<dbReference type="SUPFAM" id="SSF53474">
    <property type="entry name" value="alpha/beta-Hydrolases"/>
    <property type="match status" value="1"/>
</dbReference>
<sequence length="334" mass="38277">MVKFITASLIVIMSIHSAWCQVEPKEPKEPLGLALENFKYPFPIQYIKLHIQGQDVSMAYMDIKPVANENGKTVLFLHGKNFFGAYWEKSIRFMAALGYRVIVPDQVGFGKSSKASIVYSFQLLAEQTKKLLDSLSIQTVAVVGHSMGGMLATRFTLMYPARVSHLILENPIGLEDYKVKVSYSSIEKEYQKELARTEASIRKYHETYYVVWKQEYEQYVQVQYRWTLSAEYNRLAWVNALTSHMIYTQPVVYEFANIKRPTLLIIGQADRTSIGKDALSEEERKTVGQYPTLGRKIAESITGAHLIEFENVGHIPHLENTERFNQALKDFIAQ</sequence>
<dbReference type="GO" id="GO:0016020">
    <property type="term" value="C:membrane"/>
    <property type="evidence" value="ECO:0007669"/>
    <property type="project" value="TreeGrafter"/>
</dbReference>
<evidence type="ECO:0000313" key="2">
    <source>
        <dbReference type="EMBL" id="SKC41159.1"/>
    </source>
</evidence>
<accession>A0A1T5IPQ7</accession>
<reference evidence="2 3" key="1">
    <citation type="submission" date="2017-02" db="EMBL/GenBank/DDBJ databases">
        <authorList>
            <person name="Peterson S.W."/>
        </authorList>
    </citation>
    <scope>NUCLEOTIDE SEQUENCE [LARGE SCALE GENOMIC DNA]</scope>
    <source>
        <strain evidence="2 3">DSM 25262</strain>
    </source>
</reference>
<dbReference type="InterPro" id="IPR000073">
    <property type="entry name" value="AB_hydrolase_1"/>
</dbReference>
<gene>
    <name evidence="2" type="ORF">SAMN05660236_0255</name>
</gene>
<feature type="domain" description="AB hydrolase-1" evidence="1">
    <location>
        <begin position="73"/>
        <end position="177"/>
    </location>
</feature>
<dbReference type="OrthoDB" id="9773293at2"/>
<dbReference type="InterPro" id="IPR000639">
    <property type="entry name" value="Epox_hydrolase-like"/>
</dbReference>
<dbReference type="GO" id="GO:0046464">
    <property type="term" value="P:acylglycerol catabolic process"/>
    <property type="evidence" value="ECO:0007669"/>
    <property type="project" value="TreeGrafter"/>
</dbReference>
<dbReference type="Pfam" id="PF00561">
    <property type="entry name" value="Abhydrolase_1"/>
    <property type="match status" value="1"/>
</dbReference>
<dbReference type="STRING" id="688867.SAMN05660236_0255"/>
<name>A0A1T5IPQ7_9BACT</name>
<dbReference type="AlphaFoldDB" id="A0A1T5IPQ7"/>
<dbReference type="PRINTS" id="PR00111">
    <property type="entry name" value="ABHYDROLASE"/>
</dbReference>
<dbReference type="InterPro" id="IPR050266">
    <property type="entry name" value="AB_hydrolase_sf"/>
</dbReference>
<protein>
    <submittedName>
        <fullName evidence="2">Pimeloyl-ACP methyl ester carboxylesterase</fullName>
    </submittedName>
</protein>
<evidence type="ECO:0000313" key="3">
    <source>
        <dbReference type="Proteomes" id="UP000190961"/>
    </source>
</evidence>
<dbReference type="PRINTS" id="PR00412">
    <property type="entry name" value="EPOXHYDRLASE"/>
</dbReference>
<dbReference type="PANTHER" id="PTHR43798:SF33">
    <property type="entry name" value="HYDROLASE, PUTATIVE (AFU_ORTHOLOGUE AFUA_2G14860)-RELATED"/>
    <property type="match status" value="1"/>
</dbReference>
<dbReference type="PANTHER" id="PTHR43798">
    <property type="entry name" value="MONOACYLGLYCEROL LIPASE"/>
    <property type="match status" value="1"/>
</dbReference>
<dbReference type="Gene3D" id="3.40.50.1820">
    <property type="entry name" value="alpha/beta hydrolase"/>
    <property type="match status" value="1"/>
</dbReference>
<keyword evidence="3" id="KW-1185">Reference proteome</keyword>
<dbReference type="RefSeq" id="WP_079684898.1">
    <property type="nucleotide sequence ID" value="NZ_FUZU01000001.1"/>
</dbReference>
<organism evidence="2 3">
    <name type="scientific">Ohtaekwangia koreensis</name>
    <dbReference type="NCBI Taxonomy" id="688867"/>
    <lineage>
        <taxon>Bacteria</taxon>
        <taxon>Pseudomonadati</taxon>
        <taxon>Bacteroidota</taxon>
        <taxon>Cytophagia</taxon>
        <taxon>Cytophagales</taxon>
        <taxon>Fulvivirgaceae</taxon>
        <taxon>Ohtaekwangia</taxon>
    </lineage>
</organism>
<proteinExistence type="predicted"/>
<dbReference type="EMBL" id="FUZU01000001">
    <property type="protein sequence ID" value="SKC41159.1"/>
    <property type="molecule type" value="Genomic_DNA"/>
</dbReference>